<evidence type="ECO:0000256" key="1">
    <source>
        <dbReference type="SAM" id="Phobius"/>
    </source>
</evidence>
<keyword evidence="1" id="KW-1133">Transmembrane helix</keyword>
<organism evidence="2 3">
    <name type="scientific">Sunxiuqinia elliptica</name>
    <dbReference type="NCBI Taxonomy" id="655355"/>
    <lineage>
        <taxon>Bacteria</taxon>
        <taxon>Pseudomonadati</taxon>
        <taxon>Bacteroidota</taxon>
        <taxon>Bacteroidia</taxon>
        <taxon>Marinilabiliales</taxon>
        <taxon>Prolixibacteraceae</taxon>
        <taxon>Sunxiuqinia</taxon>
    </lineage>
</organism>
<dbReference type="AlphaFoldDB" id="A0A1I2KIY2"/>
<sequence length="174" mass="20495">MIAMPLQVVAQSEVAPEGYKIFWFIAILVAIPFAYYVVSKLLKRSQPTKKAKPGSVSRRKLKIELIKDRKLRPHVLTLKVTNSSKKDIDLAAPVLVFRKLWTKRKFKLKGLNRYEIYPLYLESGKTHELRIDLNVFYNHDRKIKRFYWAKVKVFDTRGKKYSSGYITLRRSLFS</sequence>
<reference evidence="2 3" key="1">
    <citation type="submission" date="2016-10" db="EMBL/GenBank/DDBJ databases">
        <authorList>
            <person name="de Groot N.N."/>
        </authorList>
    </citation>
    <scope>NUCLEOTIDE SEQUENCE [LARGE SCALE GENOMIC DNA]</scope>
    <source>
        <strain evidence="2 3">CGMCC 1.9156</strain>
    </source>
</reference>
<keyword evidence="3" id="KW-1185">Reference proteome</keyword>
<evidence type="ECO:0000313" key="2">
    <source>
        <dbReference type="EMBL" id="SFF66992.1"/>
    </source>
</evidence>
<dbReference type="STRING" id="655355.SAMN05216283_11271"/>
<evidence type="ECO:0000313" key="3">
    <source>
        <dbReference type="Proteomes" id="UP000198964"/>
    </source>
</evidence>
<feature type="transmembrane region" description="Helical" evidence="1">
    <location>
        <begin position="21"/>
        <end position="42"/>
    </location>
</feature>
<keyword evidence="1" id="KW-0472">Membrane</keyword>
<name>A0A1I2KIY2_9BACT</name>
<dbReference type="Proteomes" id="UP000198964">
    <property type="component" value="Unassembled WGS sequence"/>
</dbReference>
<dbReference type="EMBL" id="FONW01000012">
    <property type="protein sequence ID" value="SFF66992.1"/>
    <property type="molecule type" value="Genomic_DNA"/>
</dbReference>
<accession>A0A1I2KIY2</accession>
<protein>
    <submittedName>
        <fullName evidence="2">Uncharacterized protein</fullName>
    </submittedName>
</protein>
<gene>
    <name evidence="2" type="ORF">SAMN05216283_11271</name>
</gene>
<keyword evidence="1" id="KW-0812">Transmembrane</keyword>
<proteinExistence type="predicted"/>